<dbReference type="Proteomes" id="UP000308705">
    <property type="component" value="Unassembled WGS sequence"/>
</dbReference>
<feature type="chain" id="PRO_5020413510" evidence="1">
    <location>
        <begin position="35"/>
        <end position="229"/>
    </location>
</feature>
<sequence length="229" mass="22389">MSTTPRSIRGRLVALAVVTAGVSWLSAAGQQAHADDGLCVTGYRAAAKTGAVAASVVKGAADVARSAGAAGQTVRDLTRTGGSAAMTMAQAGRLAGVPCGRVAPKDEVARTVERAAALLGLSGLARADGVLGIASGSALPGVPNVVPDLSVLPDLPGVPPVPRVSKVLPKVPKVGVVPRGVTDSVGGVVDGVQPQRVPAPKKKADDLGVGGLSGITRLTGGLLGGALLN</sequence>
<reference evidence="2 3" key="1">
    <citation type="submission" date="2019-04" db="EMBL/GenBank/DDBJ databases">
        <title>Herbidospora sp. NEAU-GS14.nov., a novel actinomycete isolated from soil.</title>
        <authorList>
            <person name="Han L."/>
        </authorList>
    </citation>
    <scope>NUCLEOTIDE SEQUENCE [LARGE SCALE GENOMIC DNA]</scope>
    <source>
        <strain evidence="2 3">NEAU-GS14</strain>
    </source>
</reference>
<organism evidence="2 3">
    <name type="scientific">Herbidospora galbida</name>
    <dbReference type="NCBI Taxonomy" id="2575442"/>
    <lineage>
        <taxon>Bacteria</taxon>
        <taxon>Bacillati</taxon>
        <taxon>Actinomycetota</taxon>
        <taxon>Actinomycetes</taxon>
        <taxon>Streptosporangiales</taxon>
        <taxon>Streptosporangiaceae</taxon>
        <taxon>Herbidospora</taxon>
    </lineage>
</organism>
<comment type="caution">
    <text evidence="2">The sequence shown here is derived from an EMBL/GenBank/DDBJ whole genome shotgun (WGS) entry which is preliminary data.</text>
</comment>
<dbReference type="AlphaFoldDB" id="A0A4U3MP15"/>
<feature type="signal peptide" evidence="1">
    <location>
        <begin position="1"/>
        <end position="34"/>
    </location>
</feature>
<gene>
    <name evidence="2" type="ORF">FDA94_07965</name>
</gene>
<dbReference type="EMBL" id="SZQA01000005">
    <property type="protein sequence ID" value="TKK89816.1"/>
    <property type="molecule type" value="Genomic_DNA"/>
</dbReference>
<keyword evidence="1" id="KW-0732">Signal</keyword>
<dbReference type="OrthoDB" id="3536855at2"/>
<evidence type="ECO:0000313" key="2">
    <source>
        <dbReference type="EMBL" id="TKK89816.1"/>
    </source>
</evidence>
<name>A0A4U3MP15_9ACTN</name>
<evidence type="ECO:0000313" key="3">
    <source>
        <dbReference type="Proteomes" id="UP000308705"/>
    </source>
</evidence>
<evidence type="ECO:0000256" key="1">
    <source>
        <dbReference type="SAM" id="SignalP"/>
    </source>
</evidence>
<dbReference type="RefSeq" id="WP_137246382.1">
    <property type="nucleotide sequence ID" value="NZ_SZQA01000005.1"/>
</dbReference>
<proteinExistence type="predicted"/>
<accession>A0A4U3MP15</accession>
<protein>
    <submittedName>
        <fullName evidence="2">Uncharacterized protein</fullName>
    </submittedName>
</protein>
<keyword evidence="3" id="KW-1185">Reference proteome</keyword>